<keyword evidence="3" id="KW-1185">Reference proteome</keyword>
<dbReference type="EMBL" id="CAIJEO010000010">
    <property type="protein sequence ID" value="CAD0099691.1"/>
    <property type="molecule type" value="Genomic_DNA"/>
</dbReference>
<evidence type="ECO:0000313" key="3">
    <source>
        <dbReference type="Proteomes" id="UP000714618"/>
    </source>
</evidence>
<proteinExistence type="predicted"/>
<evidence type="ECO:0000256" key="1">
    <source>
        <dbReference type="SAM" id="MobiDB-lite"/>
    </source>
</evidence>
<feature type="region of interest" description="Disordered" evidence="1">
    <location>
        <begin position="94"/>
        <end position="115"/>
    </location>
</feature>
<gene>
    <name evidence="2" type="ORF">AWRI4233_LOCUS8516</name>
</gene>
<organism evidence="2 3">
    <name type="scientific">Aureobasidium mustum</name>
    <dbReference type="NCBI Taxonomy" id="2773714"/>
    <lineage>
        <taxon>Eukaryota</taxon>
        <taxon>Fungi</taxon>
        <taxon>Dikarya</taxon>
        <taxon>Ascomycota</taxon>
        <taxon>Pezizomycotina</taxon>
        <taxon>Dothideomycetes</taxon>
        <taxon>Dothideomycetidae</taxon>
        <taxon>Dothideales</taxon>
        <taxon>Saccotheciaceae</taxon>
        <taxon>Aureobasidium</taxon>
    </lineage>
</organism>
<dbReference type="AlphaFoldDB" id="A0A9N8PLH3"/>
<sequence>MSTNIKSIETTKSTKVSIKADPASNDKPFTFTGKGEVKFSTEGNLTFVGTGKFTKAKGSTTGTANNDKGMIRISQGSIPRLTLRSCLDPCQRLHSPWPTSSSSFWHRRPDQHGLS</sequence>
<comment type="caution">
    <text evidence="2">The sequence shown here is derived from an EMBL/GenBank/DDBJ whole genome shotgun (WGS) entry which is preliminary data.</text>
</comment>
<feature type="compositionally biased region" description="Polar residues" evidence="1">
    <location>
        <begin position="1"/>
        <end position="16"/>
    </location>
</feature>
<reference evidence="2" key="1">
    <citation type="submission" date="2020-06" db="EMBL/GenBank/DDBJ databases">
        <authorList>
            <person name="Onetto C."/>
        </authorList>
    </citation>
    <scope>NUCLEOTIDE SEQUENCE</scope>
</reference>
<accession>A0A9N8PLH3</accession>
<dbReference type="OrthoDB" id="3939895at2759"/>
<name>A0A9N8PLH3_9PEZI</name>
<dbReference type="Proteomes" id="UP000714618">
    <property type="component" value="Unassembled WGS sequence"/>
</dbReference>
<feature type="region of interest" description="Disordered" evidence="1">
    <location>
        <begin position="1"/>
        <end position="26"/>
    </location>
</feature>
<protein>
    <submittedName>
        <fullName evidence="2">Uncharacterized protein</fullName>
    </submittedName>
</protein>
<evidence type="ECO:0000313" key="2">
    <source>
        <dbReference type="EMBL" id="CAD0099691.1"/>
    </source>
</evidence>